<dbReference type="InterPro" id="IPR037401">
    <property type="entry name" value="SnoaL-like"/>
</dbReference>
<dbReference type="KEGG" id="aup:AsAng_0053650"/>
<dbReference type="RefSeq" id="WP_264789803.1">
    <property type="nucleotide sequence ID" value="NZ_AP026867.1"/>
</dbReference>
<accession>A0A915YKA5</accession>
<feature type="domain" description="SnoaL-like" evidence="1">
    <location>
        <begin position="6"/>
        <end position="106"/>
    </location>
</feature>
<dbReference type="AlphaFoldDB" id="A0A915YKA5"/>
<organism evidence="2 3">
    <name type="scientific">Aureispira anguillae</name>
    <dbReference type="NCBI Taxonomy" id="2864201"/>
    <lineage>
        <taxon>Bacteria</taxon>
        <taxon>Pseudomonadati</taxon>
        <taxon>Bacteroidota</taxon>
        <taxon>Saprospiria</taxon>
        <taxon>Saprospirales</taxon>
        <taxon>Saprospiraceae</taxon>
        <taxon>Aureispira</taxon>
    </lineage>
</organism>
<evidence type="ECO:0000313" key="2">
    <source>
        <dbReference type="EMBL" id="BDS14584.1"/>
    </source>
</evidence>
<sequence>MQNTITTFYEAFQNLDAEGMKACYHQDIEFWDPGFGTLKGEDAGAMWTMLCQNAQDFKLEFSNITANEQGGTAHWEAWYTFSRTGRKVHNIIDATFEFKEGKIIKHTDQFNLHKWARQALGFQGFLLGGTAFFQKKLQQQTQQMLQKFKAKNIV</sequence>
<dbReference type="Gene3D" id="3.10.450.50">
    <property type="match status" value="1"/>
</dbReference>
<dbReference type="EMBL" id="AP026867">
    <property type="protein sequence ID" value="BDS14584.1"/>
    <property type="molecule type" value="Genomic_DNA"/>
</dbReference>
<dbReference type="InterPro" id="IPR032710">
    <property type="entry name" value="NTF2-like_dom_sf"/>
</dbReference>
<proteinExistence type="predicted"/>
<dbReference type="SUPFAM" id="SSF54427">
    <property type="entry name" value="NTF2-like"/>
    <property type="match status" value="1"/>
</dbReference>
<dbReference type="Pfam" id="PF12680">
    <property type="entry name" value="SnoaL_2"/>
    <property type="match status" value="1"/>
</dbReference>
<evidence type="ECO:0000259" key="1">
    <source>
        <dbReference type="Pfam" id="PF12680"/>
    </source>
</evidence>
<reference evidence="2" key="1">
    <citation type="submission" date="2022-09" db="EMBL/GenBank/DDBJ databases">
        <title>Aureispira anguillicida sp. nov., isolated from Leptocephalus of Japanese eel Anguilla japonica.</title>
        <authorList>
            <person name="Yuasa K."/>
            <person name="Mekata T."/>
            <person name="Ikunari K."/>
        </authorList>
    </citation>
    <scope>NUCLEOTIDE SEQUENCE</scope>
    <source>
        <strain evidence="2">EL160426</strain>
    </source>
</reference>
<dbReference type="Proteomes" id="UP001060919">
    <property type="component" value="Chromosome"/>
</dbReference>
<gene>
    <name evidence="2" type="ORF">AsAng_0053650</name>
</gene>
<keyword evidence="3" id="KW-1185">Reference proteome</keyword>
<evidence type="ECO:0000313" key="3">
    <source>
        <dbReference type="Proteomes" id="UP001060919"/>
    </source>
</evidence>
<name>A0A915YKA5_9BACT</name>
<protein>
    <submittedName>
        <fullName evidence="2">Nuclear transport factor 2 family protein</fullName>
    </submittedName>
</protein>